<gene>
    <name evidence="2" type="ORF">Ptr86124_009013</name>
</gene>
<feature type="compositionally biased region" description="Polar residues" evidence="1">
    <location>
        <begin position="10"/>
        <end position="23"/>
    </location>
</feature>
<accession>A0A922SYU9</accession>
<dbReference type="OrthoDB" id="3794686at2759"/>
<name>A0A922SYU9_9PLEO</name>
<reference evidence="3" key="1">
    <citation type="journal article" date="2022" name="Microb. Genom.">
        <title>A global pangenome for the wheat fungal pathogen Pyrenophora tritici-repentis and prediction of effector protein structural homology.</title>
        <authorList>
            <person name="Moolhuijzen P.M."/>
            <person name="See P.T."/>
            <person name="Shi G."/>
            <person name="Powell H.R."/>
            <person name="Cockram J."/>
            <person name="Jorgensen L.N."/>
            <person name="Benslimane H."/>
            <person name="Strelkov S.E."/>
            <person name="Turner J."/>
            <person name="Liu Z."/>
            <person name="Moffat C.S."/>
        </authorList>
    </citation>
    <scope>NUCLEOTIDE SEQUENCE [LARGE SCALE GENOMIC DNA]</scope>
</reference>
<evidence type="ECO:0000256" key="1">
    <source>
        <dbReference type="SAM" id="MobiDB-lite"/>
    </source>
</evidence>
<evidence type="ECO:0000313" key="2">
    <source>
        <dbReference type="EMBL" id="KAI1512173.1"/>
    </source>
</evidence>
<keyword evidence="3" id="KW-1185">Reference proteome</keyword>
<protein>
    <submittedName>
        <fullName evidence="2">Uncharacterized protein</fullName>
    </submittedName>
</protein>
<feature type="compositionally biased region" description="Basic residues" evidence="1">
    <location>
        <begin position="50"/>
        <end position="61"/>
    </location>
</feature>
<evidence type="ECO:0000313" key="3">
    <source>
        <dbReference type="Proteomes" id="UP000249757"/>
    </source>
</evidence>
<dbReference type="EMBL" id="NRDI02000012">
    <property type="protein sequence ID" value="KAI1512173.1"/>
    <property type="molecule type" value="Genomic_DNA"/>
</dbReference>
<dbReference type="Proteomes" id="UP000249757">
    <property type="component" value="Unassembled WGS sequence"/>
</dbReference>
<comment type="caution">
    <text evidence="2">The sequence shown here is derived from an EMBL/GenBank/DDBJ whole genome shotgun (WGS) entry which is preliminary data.</text>
</comment>
<sequence>MAHTRAVISTPCSPSAVNTSPADASNPPKDDDSAPTPSETDLQDALNTGRRPKRAKKHHFKLLGPLQDDEPPSRQNDTSPLLRLPPEILHRIATYALTSPTHSLTYDFTTKRFDVSTIGVGLIATCQAIALQTRFLHFSANALVFKVDDPSSTGAMRDFRVVNQGLRSLAEATGRLFAVYLFERGARHVTVWCWGLRGEGG</sequence>
<organism evidence="2 3">
    <name type="scientific">Pyrenophora tritici-repentis</name>
    <dbReference type="NCBI Taxonomy" id="45151"/>
    <lineage>
        <taxon>Eukaryota</taxon>
        <taxon>Fungi</taxon>
        <taxon>Dikarya</taxon>
        <taxon>Ascomycota</taxon>
        <taxon>Pezizomycotina</taxon>
        <taxon>Dothideomycetes</taxon>
        <taxon>Pleosporomycetidae</taxon>
        <taxon>Pleosporales</taxon>
        <taxon>Pleosporineae</taxon>
        <taxon>Pleosporaceae</taxon>
        <taxon>Pyrenophora</taxon>
    </lineage>
</organism>
<dbReference type="AlphaFoldDB" id="A0A922SYU9"/>
<feature type="region of interest" description="Disordered" evidence="1">
    <location>
        <begin position="1"/>
        <end position="83"/>
    </location>
</feature>
<proteinExistence type="predicted"/>